<keyword evidence="2" id="KW-1185">Reference proteome</keyword>
<organism evidence="1 2">
    <name type="scientific">Bacillus badius</name>
    <dbReference type="NCBI Taxonomy" id="1455"/>
    <lineage>
        <taxon>Bacteria</taxon>
        <taxon>Bacillati</taxon>
        <taxon>Bacillota</taxon>
        <taxon>Bacilli</taxon>
        <taxon>Bacillales</taxon>
        <taxon>Bacillaceae</taxon>
        <taxon>Pseudobacillus</taxon>
    </lineage>
</organism>
<dbReference type="EMBL" id="JXLP01000005">
    <property type="protein sequence ID" value="KIL79101.1"/>
    <property type="molecule type" value="Genomic_DNA"/>
</dbReference>
<name>A0ABR5AWI4_BACBA</name>
<sequence length="93" mass="10942">MELLSYDIDIEKALSWLEECFAEFNPKHSRDKINSFGYCLPKILDHHFAEKEADKNGQKVYQYRRRDGRSASKGKSVEQAYRELEEARRAWGG</sequence>
<evidence type="ECO:0000313" key="2">
    <source>
        <dbReference type="Proteomes" id="UP000031982"/>
    </source>
</evidence>
<gene>
    <name evidence="1" type="ORF">SD77_3902</name>
</gene>
<accession>A0ABR5AWI4</accession>
<reference evidence="1 2" key="1">
    <citation type="submission" date="2015-01" db="EMBL/GenBank/DDBJ databases">
        <title>Genome Assembly of Bacillus badius MTCC 1458.</title>
        <authorList>
            <person name="Verma A."/>
            <person name="Khatri I."/>
            <person name="Mual P."/>
            <person name="Subramanian S."/>
            <person name="Krishnamurthi S."/>
        </authorList>
    </citation>
    <scope>NUCLEOTIDE SEQUENCE [LARGE SCALE GENOMIC DNA]</scope>
    <source>
        <strain evidence="1 2">MTCC 1458</strain>
    </source>
</reference>
<dbReference type="Proteomes" id="UP000031982">
    <property type="component" value="Unassembled WGS sequence"/>
</dbReference>
<evidence type="ECO:0000313" key="1">
    <source>
        <dbReference type="EMBL" id="KIL79101.1"/>
    </source>
</evidence>
<protein>
    <submittedName>
        <fullName evidence="1">Uncharacterized protein</fullName>
    </submittedName>
</protein>
<proteinExistence type="predicted"/>
<comment type="caution">
    <text evidence="1">The sequence shown here is derived from an EMBL/GenBank/DDBJ whole genome shotgun (WGS) entry which is preliminary data.</text>
</comment>